<feature type="transmembrane region" description="Helical" evidence="6">
    <location>
        <begin position="20"/>
        <end position="36"/>
    </location>
</feature>
<organism evidence="7 8">
    <name type="scientific">Dactylonectria macrodidyma</name>
    <dbReference type="NCBI Taxonomy" id="307937"/>
    <lineage>
        <taxon>Eukaryota</taxon>
        <taxon>Fungi</taxon>
        <taxon>Dikarya</taxon>
        <taxon>Ascomycota</taxon>
        <taxon>Pezizomycotina</taxon>
        <taxon>Sordariomycetes</taxon>
        <taxon>Hypocreomycetidae</taxon>
        <taxon>Hypocreales</taxon>
        <taxon>Nectriaceae</taxon>
        <taxon>Dactylonectria</taxon>
    </lineage>
</organism>
<evidence type="ECO:0000256" key="2">
    <source>
        <dbReference type="ARBA" id="ARBA00022448"/>
    </source>
</evidence>
<feature type="transmembrane region" description="Helical" evidence="6">
    <location>
        <begin position="461"/>
        <end position="477"/>
    </location>
</feature>
<dbReference type="PIRSF" id="PIRSF006060">
    <property type="entry name" value="AA_transporter"/>
    <property type="match status" value="1"/>
</dbReference>
<dbReference type="EMBL" id="JAGMUV010000009">
    <property type="protein sequence ID" value="KAH7143724.1"/>
    <property type="molecule type" value="Genomic_DNA"/>
</dbReference>
<feature type="transmembrane region" description="Helical" evidence="6">
    <location>
        <begin position="56"/>
        <end position="74"/>
    </location>
</feature>
<dbReference type="OrthoDB" id="3257095at2759"/>
<evidence type="ECO:0000313" key="7">
    <source>
        <dbReference type="EMBL" id="KAH7143724.1"/>
    </source>
</evidence>
<reference evidence="7" key="1">
    <citation type="journal article" date="2021" name="Nat. Commun.">
        <title>Genetic determinants of endophytism in the Arabidopsis root mycobiome.</title>
        <authorList>
            <person name="Mesny F."/>
            <person name="Miyauchi S."/>
            <person name="Thiergart T."/>
            <person name="Pickel B."/>
            <person name="Atanasova L."/>
            <person name="Karlsson M."/>
            <person name="Huettel B."/>
            <person name="Barry K.W."/>
            <person name="Haridas S."/>
            <person name="Chen C."/>
            <person name="Bauer D."/>
            <person name="Andreopoulos W."/>
            <person name="Pangilinan J."/>
            <person name="LaButti K."/>
            <person name="Riley R."/>
            <person name="Lipzen A."/>
            <person name="Clum A."/>
            <person name="Drula E."/>
            <person name="Henrissat B."/>
            <person name="Kohler A."/>
            <person name="Grigoriev I.V."/>
            <person name="Martin F.M."/>
            <person name="Hacquard S."/>
        </authorList>
    </citation>
    <scope>NUCLEOTIDE SEQUENCE</scope>
    <source>
        <strain evidence="7">MPI-CAGE-AT-0147</strain>
    </source>
</reference>
<feature type="transmembrane region" description="Helical" evidence="6">
    <location>
        <begin position="147"/>
        <end position="163"/>
    </location>
</feature>
<dbReference type="Pfam" id="PF13520">
    <property type="entry name" value="AA_permease_2"/>
    <property type="match status" value="1"/>
</dbReference>
<proteinExistence type="predicted"/>
<evidence type="ECO:0000256" key="6">
    <source>
        <dbReference type="SAM" id="Phobius"/>
    </source>
</evidence>
<feature type="transmembrane region" description="Helical" evidence="6">
    <location>
        <begin position="170"/>
        <end position="190"/>
    </location>
</feature>
<dbReference type="PANTHER" id="PTHR45649">
    <property type="entry name" value="AMINO-ACID PERMEASE BAT1"/>
    <property type="match status" value="1"/>
</dbReference>
<feature type="transmembrane region" description="Helical" evidence="6">
    <location>
        <begin position="358"/>
        <end position="377"/>
    </location>
</feature>
<feature type="transmembrane region" description="Helical" evidence="6">
    <location>
        <begin position="255"/>
        <end position="285"/>
    </location>
</feature>
<keyword evidence="4 6" id="KW-1133">Transmembrane helix</keyword>
<feature type="transmembrane region" description="Helical" evidence="6">
    <location>
        <begin position="104"/>
        <end position="127"/>
    </location>
</feature>
<dbReference type="GO" id="GO:0016020">
    <property type="term" value="C:membrane"/>
    <property type="evidence" value="ECO:0007669"/>
    <property type="project" value="UniProtKB-SubCell"/>
</dbReference>
<feature type="transmembrane region" description="Helical" evidence="6">
    <location>
        <begin position="383"/>
        <end position="407"/>
    </location>
</feature>
<keyword evidence="5 6" id="KW-0472">Membrane</keyword>
<feature type="transmembrane region" description="Helical" evidence="6">
    <location>
        <begin position="305"/>
        <end position="327"/>
    </location>
</feature>
<evidence type="ECO:0000256" key="4">
    <source>
        <dbReference type="ARBA" id="ARBA00022989"/>
    </source>
</evidence>
<name>A0A9P9EST3_9HYPO</name>
<comment type="subcellular location">
    <subcellularLocation>
        <location evidence="1">Membrane</location>
        <topology evidence="1">Multi-pass membrane protein</topology>
    </subcellularLocation>
</comment>
<dbReference type="GO" id="GO:0022857">
    <property type="term" value="F:transmembrane transporter activity"/>
    <property type="evidence" value="ECO:0007669"/>
    <property type="project" value="InterPro"/>
</dbReference>
<evidence type="ECO:0000256" key="3">
    <source>
        <dbReference type="ARBA" id="ARBA00022692"/>
    </source>
</evidence>
<gene>
    <name evidence="7" type="ORF">EDB81DRAFT_935128</name>
</gene>
<accession>A0A9P9EST3</accession>
<evidence type="ECO:0000256" key="5">
    <source>
        <dbReference type="ARBA" id="ARBA00023136"/>
    </source>
</evidence>
<keyword evidence="3 6" id="KW-0812">Transmembrane</keyword>
<comment type="caution">
    <text evidence="7">The sequence shown here is derived from an EMBL/GenBank/DDBJ whole genome shotgun (WGS) entry which is preliminary data.</text>
</comment>
<keyword evidence="8" id="KW-1185">Reference proteome</keyword>
<feature type="transmembrane region" description="Helical" evidence="6">
    <location>
        <begin position="428"/>
        <end position="449"/>
    </location>
</feature>
<protein>
    <submittedName>
        <fullName evidence="7">GABA permease</fullName>
    </submittedName>
</protein>
<dbReference type="Proteomes" id="UP000738349">
    <property type="component" value="Unassembled WGS sequence"/>
</dbReference>
<dbReference type="Gene3D" id="1.20.1740.10">
    <property type="entry name" value="Amino acid/polyamine transporter I"/>
    <property type="match status" value="1"/>
</dbReference>
<dbReference type="AlphaFoldDB" id="A0A9P9EST3"/>
<keyword evidence="2" id="KW-0813">Transport</keyword>
<sequence>MTSRSSSPDRLSAPKFRKKFNFWTALGIAICSSGSWEGWVTSLAQGMTGGGSVGLLWGWIFVSAGILMLAASLAEYASMWPSSGGQYVWAGNLSPKKYARITSWYTAWFSIVGLWLGSLSAGMSVAVQAQAYAAVASDYTPVTWHNFLINLGVLASWLVMYVYSDRLLHWMNQIILGIHFVGYVLVIGILTGTTKNKHDAEYVFTNFQNLTGWDSDFVSWSVSLLSSLYAFFSLDTACHYAEELENASVVVPRAMILQALCSAVTTFPLIIAVLFCIGDAASVLASRIGIMSPLTQITINSTGNIGVSVFLSALVTCTGFVAGFDLWGAAARSLWSLARDGALPEFLGRLHPRWNVPINANLVLVPPSLIIYMIYIWNTTAFYGIMAGVLVAFQLSYLIPVGLDLFYARQHLGLVRGAFNMGRWGRTINTASFLFACYMIIFMSFPVYYPVTAANMNYSPLIIGSVIIFSSLGWFFYGSTRYLEPRDV</sequence>
<dbReference type="InterPro" id="IPR002293">
    <property type="entry name" value="AA/rel_permease1"/>
</dbReference>
<dbReference type="PANTHER" id="PTHR45649:SF14">
    <property type="entry name" value="GABA PERMEASE"/>
    <property type="match status" value="1"/>
</dbReference>
<evidence type="ECO:0000313" key="8">
    <source>
        <dbReference type="Proteomes" id="UP000738349"/>
    </source>
</evidence>
<evidence type="ECO:0000256" key="1">
    <source>
        <dbReference type="ARBA" id="ARBA00004141"/>
    </source>
</evidence>